<reference evidence="2 3" key="1">
    <citation type="journal article" date="2012" name="Nat. Biotechnol.">
        <title>Draft genome sequence of pigeonpea (Cajanus cajan), an orphan legume crop of resource-poor farmers.</title>
        <authorList>
            <person name="Varshney R.K."/>
            <person name="Chen W."/>
            <person name="Li Y."/>
            <person name="Bharti A.K."/>
            <person name="Saxena R.K."/>
            <person name="Schlueter J.A."/>
            <person name="Donoghue M.T."/>
            <person name="Azam S."/>
            <person name="Fan G."/>
            <person name="Whaley A.M."/>
            <person name="Farmer A.D."/>
            <person name="Sheridan J."/>
            <person name="Iwata A."/>
            <person name="Tuteja R."/>
            <person name="Penmetsa R.V."/>
            <person name="Wu W."/>
            <person name="Upadhyaya H.D."/>
            <person name="Yang S.P."/>
            <person name="Shah T."/>
            <person name="Saxena K.B."/>
            <person name="Michael T."/>
            <person name="McCombie W.R."/>
            <person name="Yang B."/>
            <person name="Zhang G."/>
            <person name="Yang H."/>
            <person name="Wang J."/>
            <person name="Spillane C."/>
            <person name="Cook D.R."/>
            <person name="May G.D."/>
            <person name="Xu X."/>
            <person name="Jackson S.A."/>
        </authorList>
    </citation>
    <scope>NUCLEOTIDE SEQUENCE [LARGE SCALE GENOMIC DNA]</scope>
    <source>
        <strain evidence="3">cv. Asha</strain>
    </source>
</reference>
<dbReference type="Pfam" id="PF13456">
    <property type="entry name" value="RVT_3"/>
    <property type="match status" value="1"/>
</dbReference>
<dbReference type="Gramene" id="C.cajan_12814.t">
    <property type="protein sequence ID" value="C.cajan_12814.t.cds1"/>
    <property type="gene ID" value="C.cajan_12814"/>
</dbReference>
<dbReference type="OMA" id="NYISHCI"/>
<dbReference type="Proteomes" id="UP000075243">
    <property type="component" value="Chromosome 6"/>
</dbReference>
<evidence type="ECO:0000259" key="1">
    <source>
        <dbReference type="Pfam" id="PF13456"/>
    </source>
</evidence>
<name>A0A151TIK5_CAJCA</name>
<dbReference type="AlphaFoldDB" id="A0A151TIK5"/>
<protein>
    <recommendedName>
        <fullName evidence="1">RNase H type-1 domain-containing protein</fullName>
    </recommendedName>
</protein>
<sequence length="93" mass="10821">SSFQLDSISFEVDCQQIVTSINHIHFDLTKFGSIIGKCKNLLLFLSNYKVCFVRRKTNSVAHLLSKIINSYADLYNFNYISHCIFQKIMNELH</sequence>
<feature type="non-terminal residue" evidence="2">
    <location>
        <position position="1"/>
    </location>
</feature>
<dbReference type="GO" id="GO:0004523">
    <property type="term" value="F:RNA-DNA hybrid ribonuclease activity"/>
    <property type="evidence" value="ECO:0007669"/>
    <property type="project" value="InterPro"/>
</dbReference>
<proteinExistence type="predicted"/>
<dbReference type="InterPro" id="IPR002156">
    <property type="entry name" value="RNaseH_domain"/>
</dbReference>
<feature type="domain" description="RNase H type-1" evidence="1">
    <location>
        <begin position="5"/>
        <end position="66"/>
    </location>
</feature>
<accession>A0A151TIK5</accession>
<keyword evidence="3" id="KW-1185">Reference proteome</keyword>
<gene>
    <name evidence="2" type="ORF">KK1_013206</name>
</gene>
<organism evidence="2 3">
    <name type="scientific">Cajanus cajan</name>
    <name type="common">Pigeon pea</name>
    <name type="synonym">Cajanus indicus</name>
    <dbReference type="NCBI Taxonomy" id="3821"/>
    <lineage>
        <taxon>Eukaryota</taxon>
        <taxon>Viridiplantae</taxon>
        <taxon>Streptophyta</taxon>
        <taxon>Embryophyta</taxon>
        <taxon>Tracheophyta</taxon>
        <taxon>Spermatophyta</taxon>
        <taxon>Magnoliopsida</taxon>
        <taxon>eudicotyledons</taxon>
        <taxon>Gunneridae</taxon>
        <taxon>Pentapetalae</taxon>
        <taxon>rosids</taxon>
        <taxon>fabids</taxon>
        <taxon>Fabales</taxon>
        <taxon>Fabaceae</taxon>
        <taxon>Papilionoideae</taxon>
        <taxon>50 kb inversion clade</taxon>
        <taxon>NPAAA clade</taxon>
        <taxon>indigoferoid/millettioid clade</taxon>
        <taxon>Phaseoleae</taxon>
        <taxon>Cajanus</taxon>
    </lineage>
</organism>
<dbReference type="EMBL" id="CM003608">
    <property type="protein sequence ID" value="KYP66895.1"/>
    <property type="molecule type" value="Genomic_DNA"/>
</dbReference>
<evidence type="ECO:0000313" key="2">
    <source>
        <dbReference type="EMBL" id="KYP66895.1"/>
    </source>
</evidence>
<evidence type="ECO:0000313" key="3">
    <source>
        <dbReference type="Proteomes" id="UP000075243"/>
    </source>
</evidence>
<dbReference type="GO" id="GO:0003676">
    <property type="term" value="F:nucleic acid binding"/>
    <property type="evidence" value="ECO:0007669"/>
    <property type="project" value="InterPro"/>
</dbReference>